<dbReference type="EMBL" id="LT629732">
    <property type="protein sequence ID" value="SDT02190.1"/>
    <property type="molecule type" value="Genomic_DNA"/>
</dbReference>
<evidence type="ECO:0000256" key="2">
    <source>
        <dbReference type="ARBA" id="ARBA00022729"/>
    </source>
</evidence>
<dbReference type="PANTHER" id="PTHR47151">
    <property type="entry name" value="LEU/ILE/VAL-BINDING ABC TRANSPORTER SUBUNIT"/>
    <property type="match status" value="1"/>
</dbReference>
<evidence type="ECO:0000256" key="1">
    <source>
        <dbReference type="ARBA" id="ARBA00010062"/>
    </source>
</evidence>
<dbReference type="PROSITE" id="PS51257">
    <property type="entry name" value="PROKAR_LIPOPROTEIN"/>
    <property type="match status" value="1"/>
</dbReference>
<gene>
    <name evidence="6" type="ORF">SAMN04489717_4734</name>
</gene>
<dbReference type="STRING" id="117157.SAMN04489717_4734"/>
<dbReference type="AlphaFoldDB" id="A0A1H1WZJ9"/>
<evidence type="ECO:0000313" key="6">
    <source>
        <dbReference type="EMBL" id="SDT02190.1"/>
    </source>
</evidence>
<evidence type="ECO:0000256" key="4">
    <source>
        <dbReference type="SAM" id="SignalP"/>
    </source>
</evidence>
<feature type="chain" id="PRO_5009264985" evidence="4">
    <location>
        <begin position="27"/>
        <end position="414"/>
    </location>
</feature>
<accession>A0A1H1WZJ9</accession>
<dbReference type="SUPFAM" id="SSF53822">
    <property type="entry name" value="Periplasmic binding protein-like I"/>
    <property type="match status" value="1"/>
</dbReference>
<feature type="signal peptide" evidence="4">
    <location>
        <begin position="1"/>
        <end position="26"/>
    </location>
</feature>
<dbReference type="CDD" id="cd06342">
    <property type="entry name" value="PBP1_ABC_LIVBP-like"/>
    <property type="match status" value="1"/>
</dbReference>
<keyword evidence="2 4" id="KW-0732">Signal</keyword>
<dbReference type="RefSeq" id="WP_241827591.1">
    <property type="nucleotide sequence ID" value="NZ_LT629732.1"/>
</dbReference>
<dbReference type="Pfam" id="PF13458">
    <property type="entry name" value="Peripla_BP_6"/>
    <property type="match status" value="1"/>
</dbReference>
<proteinExistence type="inferred from homology"/>
<keyword evidence="7" id="KW-1185">Reference proteome</keyword>
<dbReference type="PANTHER" id="PTHR47151:SF2">
    <property type="entry name" value="AMINO ACID BINDING PROTEIN"/>
    <property type="match status" value="1"/>
</dbReference>
<organism evidence="6 7">
    <name type="scientific">Actinopolymorpha singaporensis</name>
    <dbReference type="NCBI Taxonomy" id="117157"/>
    <lineage>
        <taxon>Bacteria</taxon>
        <taxon>Bacillati</taxon>
        <taxon>Actinomycetota</taxon>
        <taxon>Actinomycetes</taxon>
        <taxon>Propionibacteriales</taxon>
        <taxon>Actinopolymorphaceae</taxon>
        <taxon>Actinopolymorpha</taxon>
    </lineage>
</organism>
<dbReference type="InterPro" id="IPR028082">
    <property type="entry name" value="Peripla_BP_I"/>
</dbReference>
<evidence type="ECO:0000259" key="5">
    <source>
        <dbReference type="Pfam" id="PF13458"/>
    </source>
</evidence>
<evidence type="ECO:0000313" key="7">
    <source>
        <dbReference type="Proteomes" id="UP000198983"/>
    </source>
</evidence>
<evidence type="ECO:0000256" key="3">
    <source>
        <dbReference type="SAM" id="MobiDB-lite"/>
    </source>
</evidence>
<sequence length="414" mass="43292">MYRTRLVRVLALTAALSLGVAGCAQNTDKTGENKQSGGGQANAPAIKADPAPPLPDNAALPAGDGKGKCGKVSIAYIGTIAGASAALGLNILNGVKLAVKEHNDANPGCQVTLKQFDSEGSPDKAPGVVTQAINDKSILGVVGLAFSGESKAVGKAFNDAGLVTVTPSATNPNLAKNGWKTFFRGLGNDAVQAPAVAAFISDELKAKKVCVVQDDSEYGIGLADLVTKSLGSKASCQQKVKTGQKEFSAVVGAIESEKPDAVFYSGYYPEAAPFVQQLRDDGFEGSVVAPDGVRDDEFIKNAGGSAEGVYLSCPCLPSAGFTKFSKDFQALAKRAPSTYSPEGYDATTILLKGLDKGLKTRAEMLNFVKNYQGQGLTKQFKWNSDGELTETPVWMYEVKDGKIVQLKDMTKATS</sequence>
<feature type="domain" description="Leucine-binding protein" evidence="5">
    <location>
        <begin position="72"/>
        <end position="401"/>
    </location>
</feature>
<name>A0A1H1WZJ9_9ACTN</name>
<dbReference type="InterPro" id="IPR028081">
    <property type="entry name" value="Leu-bd"/>
</dbReference>
<feature type="region of interest" description="Disordered" evidence="3">
    <location>
        <begin position="26"/>
        <end position="62"/>
    </location>
</feature>
<reference evidence="6 7" key="1">
    <citation type="submission" date="2016-10" db="EMBL/GenBank/DDBJ databases">
        <authorList>
            <person name="de Groot N.N."/>
        </authorList>
    </citation>
    <scope>NUCLEOTIDE SEQUENCE [LARGE SCALE GENOMIC DNA]</scope>
    <source>
        <strain evidence="6 7">DSM 22024</strain>
    </source>
</reference>
<dbReference type="Proteomes" id="UP000198983">
    <property type="component" value="Chromosome I"/>
</dbReference>
<comment type="similarity">
    <text evidence="1">Belongs to the leucine-binding protein family.</text>
</comment>
<protein>
    <submittedName>
        <fullName evidence="6">Amino acid/amide ABC transporter substrate-binding protein, HAAT family</fullName>
    </submittedName>
</protein>
<dbReference type="Gene3D" id="3.40.50.2300">
    <property type="match status" value="2"/>
</dbReference>